<dbReference type="Pfam" id="PF13561">
    <property type="entry name" value="adh_short_C2"/>
    <property type="match status" value="1"/>
</dbReference>
<comment type="similarity">
    <text evidence="1">Belongs to the short-chain dehydrogenases/reductases (SDR) family.</text>
</comment>
<dbReference type="Gene3D" id="3.40.50.720">
    <property type="entry name" value="NAD(P)-binding Rossmann-like Domain"/>
    <property type="match status" value="1"/>
</dbReference>
<dbReference type="FunFam" id="3.40.50.720:FF:000084">
    <property type="entry name" value="Short-chain dehydrogenase reductase"/>
    <property type="match status" value="1"/>
</dbReference>
<dbReference type="PANTHER" id="PTHR43180">
    <property type="entry name" value="3-OXOACYL-(ACYL-CARRIER-PROTEIN) REDUCTASE (AFU_ORTHOLOGUE AFUA_6G11210)"/>
    <property type="match status" value="1"/>
</dbReference>
<dbReference type="SUPFAM" id="SSF51735">
    <property type="entry name" value="NAD(P)-binding Rossmann-fold domains"/>
    <property type="match status" value="1"/>
</dbReference>
<evidence type="ECO:0000256" key="2">
    <source>
        <dbReference type="ARBA" id="ARBA00022857"/>
    </source>
</evidence>
<dbReference type="EMBL" id="ML119814">
    <property type="protein sequence ID" value="RPA73659.1"/>
    <property type="molecule type" value="Genomic_DNA"/>
</dbReference>
<keyword evidence="2" id="KW-0521">NADP</keyword>
<dbReference type="AlphaFoldDB" id="A0A3N4HIA6"/>
<dbReference type="PROSITE" id="PS00061">
    <property type="entry name" value="ADH_SHORT"/>
    <property type="match status" value="1"/>
</dbReference>
<evidence type="ECO:0000256" key="3">
    <source>
        <dbReference type="ARBA" id="ARBA00023002"/>
    </source>
</evidence>
<dbReference type="CDD" id="cd05233">
    <property type="entry name" value="SDR_c"/>
    <property type="match status" value="1"/>
</dbReference>
<dbReference type="PRINTS" id="PR00080">
    <property type="entry name" value="SDRFAMILY"/>
</dbReference>
<name>A0A3N4HIA6_ASCIM</name>
<keyword evidence="3" id="KW-0560">Oxidoreductase</keyword>
<dbReference type="PANTHER" id="PTHR43180:SF66">
    <property type="entry name" value="SHORT-CHAIN DEHYDROGENASE_REDUCTASE FAMILY PROTEIN"/>
    <property type="match status" value="1"/>
</dbReference>
<dbReference type="Proteomes" id="UP000275078">
    <property type="component" value="Unassembled WGS sequence"/>
</dbReference>
<keyword evidence="5" id="KW-1185">Reference proteome</keyword>
<dbReference type="STRING" id="1160509.A0A3N4HIA6"/>
<dbReference type="InterPro" id="IPR002347">
    <property type="entry name" value="SDR_fam"/>
</dbReference>
<dbReference type="InterPro" id="IPR036291">
    <property type="entry name" value="NAD(P)-bd_dom_sf"/>
</dbReference>
<accession>A0A3N4HIA6</accession>
<reference evidence="4 5" key="1">
    <citation type="journal article" date="2018" name="Nat. Ecol. Evol.">
        <title>Pezizomycetes genomes reveal the molecular basis of ectomycorrhizal truffle lifestyle.</title>
        <authorList>
            <person name="Murat C."/>
            <person name="Payen T."/>
            <person name="Noel B."/>
            <person name="Kuo A."/>
            <person name="Morin E."/>
            <person name="Chen J."/>
            <person name="Kohler A."/>
            <person name="Krizsan K."/>
            <person name="Balestrini R."/>
            <person name="Da Silva C."/>
            <person name="Montanini B."/>
            <person name="Hainaut M."/>
            <person name="Levati E."/>
            <person name="Barry K.W."/>
            <person name="Belfiori B."/>
            <person name="Cichocki N."/>
            <person name="Clum A."/>
            <person name="Dockter R.B."/>
            <person name="Fauchery L."/>
            <person name="Guy J."/>
            <person name="Iotti M."/>
            <person name="Le Tacon F."/>
            <person name="Lindquist E.A."/>
            <person name="Lipzen A."/>
            <person name="Malagnac F."/>
            <person name="Mello A."/>
            <person name="Molinier V."/>
            <person name="Miyauchi S."/>
            <person name="Poulain J."/>
            <person name="Riccioni C."/>
            <person name="Rubini A."/>
            <person name="Sitrit Y."/>
            <person name="Splivallo R."/>
            <person name="Traeger S."/>
            <person name="Wang M."/>
            <person name="Zifcakova L."/>
            <person name="Wipf D."/>
            <person name="Zambonelli A."/>
            <person name="Paolocci F."/>
            <person name="Nowrousian M."/>
            <person name="Ottonello S."/>
            <person name="Baldrian P."/>
            <person name="Spatafora J.W."/>
            <person name="Henrissat B."/>
            <person name="Nagy L.G."/>
            <person name="Aury J.M."/>
            <person name="Wincker P."/>
            <person name="Grigoriev I.V."/>
            <person name="Bonfante P."/>
            <person name="Martin F.M."/>
        </authorList>
    </citation>
    <scope>NUCLEOTIDE SEQUENCE [LARGE SCALE GENOMIC DNA]</scope>
    <source>
        <strain evidence="4 5">RN42</strain>
    </source>
</reference>
<sequence length="321" mass="33933">MTHHFTFLCQVRMMDKQTTNERLDQVAGHLRPIKQLGGPSTGRKLTGKVAILTGANAQLGIGRATAYLFAEHGCRAVYICDVDGGNLEGYVKDLAEKYPEVEVHARTFDASNEAAVKSVIDEAIERYGRLDIFFANAGIVGAVTEWGTPKEMEDITPDDFLRTVKINTLSVFLAIKHASAAMSVTSSSKPHPGGSIVATSSVAGLRAGAGGYDYSASKAAIVSLIQTTACSPTIRGKNIRINSINPGLIETGMTSPVFEMARARGTEGKVGQLNPLARAGCADEVARAVTFLASDESSYVNGQSIAVDGGLSASLPVALRR</sequence>
<evidence type="ECO:0000313" key="5">
    <source>
        <dbReference type="Proteomes" id="UP000275078"/>
    </source>
</evidence>
<gene>
    <name evidence="4" type="ORF">BJ508DRAFT_231165</name>
</gene>
<dbReference type="GO" id="GO:0016491">
    <property type="term" value="F:oxidoreductase activity"/>
    <property type="evidence" value="ECO:0007669"/>
    <property type="project" value="UniProtKB-KW"/>
</dbReference>
<evidence type="ECO:0000313" key="4">
    <source>
        <dbReference type="EMBL" id="RPA73659.1"/>
    </source>
</evidence>
<dbReference type="PRINTS" id="PR00081">
    <property type="entry name" value="GDHRDH"/>
</dbReference>
<evidence type="ECO:0000256" key="1">
    <source>
        <dbReference type="ARBA" id="ARBA00006484"/>
    </source>
</evidence>
<proteinExistence type="inferred from homology"/>
<protein>
    <submittedName>
        <fullName evidence="4">3-oxoacyl-reductase</fullName>
    </submittedName>
</protein>
<dbReference type="InterPro" id="IPR020904">
    <property type="entry name" value="Sc_DH/Rdtase_CS"/>
</dbReference>
<dbReference type="OrthoDB" id="4131217at2759"/>
<organism evidence="4 5">
    <name type="scientific">Ascobolus immersus RN42</name>
    <dbReference type="NCBI Taxonomy" id="1160509"/>
    <lineage>
        <taxon>Eukaryota</taxon>
        <taxon>Fungi</taxon>
        <taxon>Dikarya</taxon>
        <taxon>Ascomycota</taxon>
        <taxon>Pezizomycotina</taxon>
        <taxon>Pezizomycetes</taxon>
        <taxon>Pezizales</taxon>
        <taxon>Ascobolaceae</taxon>
        <taxon>Ascobolus</taxon>
    </lineage>
</organism>